<keyword evidence="2" id="KW-1185">Reference proteome</keyword>
<dbReference type="Gene3D" id="3.30.200.20">
    <property type="entry name" value="Phosphorylase Kinase, domain 1"/>
    <property type="match status" value="1"/>
</dbReference>
<accession>A0A816HZW1</accession>
<gene>
    <name evidence="1" type="ORF">XAT740_LOCUS64240</name>
</gene>
<dbReference type="AlphaFoldDB" id="A0A816HZW1"/>
<dbReference type="SUPFAM" id="SSF56112">
    <property type="entry name" value="Protein kinase-like (PK-like)"/>
    <property type="match status" value="1"/>
</dbReference>
<name>A0A816HZW1_ADIRI</name>
<comment type="caution">
    <text evidence="1">The sequence shown here is derived from an EMBL/GenBank/DDBJ whole genome shotgun (WGS) entry which is preliminary data.</text>
</comment>
<protein>
    <submittedName>
        <fullName evidence="1">Uncharacterized protein</fullName>
    </submittedName>
</protein>
<sequence>SLARDLLGRMLIIDPDRRMSVDEALNHPYINVWFEDSEVNAPAPGQCNHMDDEREFTVDQWKELIFHEVIQYEGEQIQKYTNGNNIQQSNNQITDQPT</sequence>
<feature type="non-terminal residue" evidence="1">
    <location>
        <position position="1"/>
    </location>
</feature>
<dbReference type="Proteomes" id="UP000663828">
    <property type="component" value="Unassembled WGS sequence"/>
</dbReference>
<reference evidence="1" key="1">
    <citation type="submission" date="2021-02" db="EMBL/GenBank/DDBJ databases">
        <authorList>
            <person name="Nowell W R."/>
        </authorList>
    </citation>
    <scope>NUCLEOTIDE SEQUENCE</scope>
</reference>
<dbReference type="EMBL" id="CAJNOR010021754">
    <property type="protein sequence ID" value="CAF1691541.1"/>
    <property type="molecule type" value="Genomic_DNA"/>
</dbReference>
<dbReference type="Gene3D" id="1.10.510.10">
    <property type="entry name" value="Transferase(Phosphotransferase) domain 1"/>
    <property type="match status" value="1"/>
</dbReference>
<dbReference type="InterPro" id="IPR011009">
    <property type="entry name" value="Kinase-like_dom_sf"/>
</dbReference>
<evidence type="ECO:0000313" key="1">
    <source>
        <dbReference type="EMBL" id="CAF1691541.1"/>
    </source>
</evidence>
<proteinExistence type="predicted"/>
<evidence type="ECO:0000313" key="2">
    <source>
        <dbReference type="Proteomes" id="UP000663828"/>
    </source>
</evidence>
<feature type="non-terminal residue" evidence="1">
    <location>
        <position position="98"/>
    </location>
</feature>
<organism evidence="1 2">
    <name type="scientific">Adineta ricciae</name>
    <name type="common">Rotifer</name>
    <dbReference type="NCBI Taxonomy" id="249248"/>
    <lineage>
        <taxon>Eukaryota</taxon>
        <taxon>Metazoa</taxon>
        <taxon>Spiralia</taxon>
        <taxon>Gnathifera</taxon>
        <taxon>Rotifera</taxon>
        <taxon>Eurotatoria</taxon>
        <taxon>Bdelloidea</taxon>
        <taxon>Adinetida</taxon>
        <taxon>Adinetidae</taxon>
        <taxon>Adineta</taxon>
    </lineage>
</organism>